<feature type="compositionally biased region" description="Polar residues" evidence="2">
    <location>
        <begin position="106"/>
        <end position="117"/>
    </location>
</feature>
<dbReference type="SUPFAM" id="SSF57850">
    <property type="entry name" value="RING/U-box"/>
    <property type="match status" value="1"/>
</dbReference>
<feature type="compositionally biased region" description="Low complexity" evidence="2">
    <location>
        <begin position="118"/>
        <end position="129"/>
    </location>
</feature>
<dbReference type="GeneID" id="94843443"/>
<proteinExistence type="predicted"/>
<sequence>MSDLQNRELLKLNNDSLKRLNNSSESVKSIKNEIQKHNEYQKAVIEKAKARIAQIQRETQRKSQLDQGNPENAKLPVIMKRTRNFSQQNPINHNKSNQIKDAPDSSFPSAQDSNNPGSSRILSKSSSPSQPKAAESTRPVRTLASIPSAHEKATPQKKTKKQEFDQNASVKPPRRAGSISRYKPKTQPMPSQNGPKTASVVESPRVSPAKRGSSVTRQKQNQMVEMKKETKKQYVFNGVESDELDLDTSSKSCCRCHAGPLENIIHRFIVPACNHWLHFQCFAEHVLEQREKKKSLSCPVCHQRYMVLKE</sequence>
<evidence type="ECO:0000313" key="4">
    <source>
        <dbReference type="EMBL" id="OHT00462.1"/>
    </source>
</evidence>
<dbReference type="RefSeq" id="XP_068353598.1">
    <property type="nucleotide sequence ID" value="XM_068508739.1"/>
</dbReference>
<organism evidence="4 5">
    <name type="scientific">Tritrichomonas foetus</name>
    <dbReference type="NCBI Taxonomy" id="1144522"/>
    <lineage>
        <taxon>Eukaryota</taxon>
        <taxon>Metamonada</taxon>
        <taxon>Parabasalia</taxon>
        <taxon>Tritrichomonadida</taxon>
        <taxon>Tritrichomonadidae</taxon>
        <taxon>Tritrichomonas</taxon>
    </lineage>
</organism>
<keyword evidence="1" id="KW-0479">Metal-binding</keyword>
<protein>
    <recommendedName>
        <fullName evidence="3">RING-type domain-containing protein</fullName>
    </recommendedName>
</protein>
<dbReference type="AlphaFoldDB" id="A0A1J4JSG3"/>
<keyword evidence="5" id="KW-1185">Reference proteome</keyword>
<feature type="compositionally biased region" description="Polar residues" evidence="2">
    <location>
        <begin position="213"/>
        <end position="223"/>
    </location>
</feature>
<reference evidence="4" key="1">
    <citation type="submission" date="2016-10" db="EMBL/GenBank/DDBJ databases">
        <authorList>
            <person name="Benchimol M."/>
            <person name="Almeida L.G."/>
            <person name="Vasconcelos A.T."/>
            <person name="Perreira-Neves A."/>
            <person name="Rosa I.A."/>
            <person name="Tasca T."/>
            <person name="Bogo M.R."/>
            <person name="de Souza W."/>
        </authorList>
    </citation>
    <scope>NUCLEOTIDE SEQUENCE [LARGE SCALE GENOMIC DNA]</scope>
    <source>
        <strain evidence="4">K</strain>
    </source>
</reference>
<evidence type="ECO:0000256" key="1">
    <source>
        <dbReference type="PROSITE-ProRule" id="PRU00175"/>
    </source>
</evidence>
<dbReference type="InterPro" id="IPR001841">
    <property type="entry name" value="Znf_RING"/>
</dbReference>
<evidence type="ECO:0000313" key="5">
    <source>
        <dbReference type="Proteomes" id="UP000179807"/>
    </source>
</evidence>
<feature type="region of interest" description="Disordered" evidence="2">
    <location>
        <begin position="55"/>
        <end position="226"/>
    </location>
</feature>
<evidence type="ECO:0000259" key="3">
    <source>
        <dbReference type="PROSITE" id="PS50089"/>
    </source>
</evidence>
<feature type="compositionally biased region" description="Polar residues" evidence="2">
    <location>
        <begin position="84"/>
        <end position="99"/>
    </location>
</feature>
<dbReference type="GO" id="GO:0008270">
    <property type="term" value="F:zinc ion binding"/>
    <property type="evidence" value="ECO:0007669"/>
    <property type="project" value="UniProtKB-KW"/>
</dbReference>
<dbReference type="VEuPathDB" id="TrichDB:TRFO_32870"/>
<keyword evidence="1" id="KW-0862">Zinc</keyword>
<name>A0A1J4JSG3_9EUKA</name>
<dbReference type="EMBL" id="MLAK01000954">
    <property type="protein sequence ID" value="OHT00462.1"/>
    <property type="molecule type" value="Genomic_DNA"/>
</dbReference>
<gene>
    <name evidence="4" type="ORF">TRFO_32870</name>
</gene>
<dbReference type="PROSITE" id="PS50089">
    <property type="entry name" value="ZF_RING_2"/>
    <property type="match status" value="1"/>
</dbReference>
<evidence type="ECO:0000256" key="2">
    <source>
        <dbReference type="SAM" id="MobiDB-lite"/>
    </source>
</evidence>
<dbReference type="Proteomes" id="UP000179807">
    <property type="component" value="Unassembled WGS sequence"/>
</dbReference>
<comment type="caution">
    <text evidence="4">The sequence shown here is derived from an EMBL/GenBank/DDBJ whole genome shotgun (WGS) entry which is preliminary data.</text>
</comment>
<keyword evidence="1" id="KW-0863">Zinc-finger</keyword>
<feature type="domain" description="RING-type" evidence="3">
    <location>
        <begin position="253"/>
        <end position="302"/>
    </location>
</feature>
<accession>A0A1J4JSG3</accession>